<accession>A0A0A9HYC7</accession>
<reference evidence="1" key="1">
    <citation type="submission" date="2014-09" db="EMBL/GenBank/DDBJ databases">
        <authorList>
            <person name="Magalhaes I.L.F."/>
            <person name="Oliveira U."/>
            <person name="Santos F.R."/>
            <person name="Vidigal T.H.D.A."/>
            <person name="Brescovit A.D."/>
            <person name="Santos A.J."/>
        </authorList>
    </citation>
    <scope>NUCLEOTIDE SEQUENCE</scope>
    <source>
        <tissue evidence="1">Shoot tissue taken approximately 20 cm above the soil surface</tissue>
    </source>
</reference>
<dbReference type="AlphaFoldDB" id="A0A0A9HYC7"/>
<evidence type="ECO:0000313" key="1">
    <source>
        <dbReference type="EMBL" id="JAE37923.1"/>
    </source>
</evidence>
<dbReference type="EMBL" id="GBRH01159973">
    <property type="protein sequence ID" value="JAE37923.1"/>
    <property type="molecule type" value="Transcribed_RNA"/>
</dbReference>
<name>A0A0A9HYC7_ARUDO</name>
<sequence>MLIPIIALDIRQMGQFETQWVSHLNRPLPQCNRSKINILNQW</sequence>
<proteinExistence type="predicted"/>
<organism evidence="1">
    <name type="scientific">Arundo donax</name>
    <name type="common">Giant reed</name>
    <name type="synonym">Donax arundinaceus</name>
    <dbReference type="NCBI Taxonomy" id="35708"/>
    <lineage>
        <taxon>Eukaryota</taxon>
        <taxon>Viridiplantae</taxon>
        <taxon>Streptophyta</taxon>
        <taxon>Embryophyta</taxon>
        <taxon>Tracheophyta</taxon>
        <taxon>Spermatophyta</taxon>
        <taxon>Magnoliopsida</taxon>
        <taxon>Liliopsida</taxon>
        <taxon>Poales</taxon>
        <taxon>Poaceae</taxon>
        <taxon>PACMAD clade</taxon>
        <taxon>Arundinoideae</taxon>
        <taxon>Arundineae</taxon>
        <taxon>Arundo</taxon>
    </lineage>
</organism>
<protein>
    <submittedName>
        <fullName evidence="1">Uncharacterized protein</fullName>
    </submittedName>
</protein>
<reference evidence="1" key="2">
    <citation type="journal article" date="2015" name="Data Brief">
        <title>Shoot transcriptome of the giant reed, Arundo donax.</title>
        <authorList>
            <person name="Barrero R.A."/>
            <person name="Guerrero F.D."/>
            <person name="Moolhuijzen P."/>
            <person name="Goolsby J.A."/>
            <person name="Tidwell J."/>
            <person name="Bellgard S.E."/>
            <person name="Bellgard M.I."/>
        </authorList>
    </citation>
    <scope>NUCLEOTIDE SEQUENCE</scope>
    <source>
        <tissue evidence="1">Shoot tissue taken approximately 20 cm above the soil surface</tissue>
    </source>
</reference>